<comment type="caution">
    <text evidence="1">The sequence shown here is derived from an EMBL/GenBank/DDBJ whole genome shotgun (WGS) entry which is preliminary data.</text>
</comment>
<accession>A0ABR2I747</accession>
<name>A0ABR2I747_9EUKA</name>
<proteinExistence type="predicted"/>
<sequence>MTNQDDQTIVGNFIQKMIEQQANLHQIATQKKFEDDFISTTIKDISNRLKKDKEYLKNYYLKQYSIKKAFQEKNEPRAPPQKEKTSFFSFFGKSKDKESENTNRFAFTLKECVTIEQYEGILKQIDNPENFTSIDNNNYINLFAFSTIPSYFNFFLTENNVTDFIIFLQQISELQTSKIYLEIYSSIIYHTPLFLNFCHEVIFKSVIIECIHNPDKISSYSQKQTFYDTVIESIQANHHLCPPLLKRFFETFSHKDNFSLSDHIKNYFLSPLFDCPLQFSVIREFDFLPESFFTEIKKDSPDTKSHIDNLIETIIAIPLNPKLYIDEPKDKTYRIFTSFDIDIINNFESIVGMKFNDYSFSYVSENPKKQDRGSEETNFFKDQHIKIFRELLRLADPLPLQIKTPNSIEGVMKIMEHYLVDIGDLQTQIERNLCFANFKGNIKDINSFQFYINEMNEPTFLNEQSLNEKQKMLNEVYKNGNQMKVISSLIMHQIEHINAVYKILKSSTYNDKNIVSYNQSEMQKIVKNPQIIIDDYNEYLRRFGNLQLDDFEISVYYYRKLANLRFSDFLKSHGNLLEEYDSLTSSFVKCNRDQMINEILSKKTSRQLNDLVYHNSYLLLPFIEDLSIIFDENGSPFEKFGDIINIIRKSGNFFDEVGPDLMTDFFQIITIKTNCNHLLSNFAFLENFYFKIFPTVNSGNMRRIFSFILNKIFPMEENCFYSSIAPFIAKTLNGLYFTYEGEAKSKIERLFFTSPYTFKTYIVIMNYTNSQANLYNYDIVVTFGKKSAFILKKNNNDIKIAICNNGEKPEDMKLGNDVIIRESKVSCLKELGNDIFKKYEPQQY</sequence>
<keyword evidence="2" id="KW-1185">Reference proteome</keyword>
<dbReference type="EMBL" id="JAPFFF010000019">
    <property type="protein sequence ID" value="KAK8858246.1"/>
    <property type="molecule type" value="Genomic_DNA"/>
</dbReference>
<organism evidence="1 2">
    <name type="scientific">Tritrichomonas musculus</name>
    <dbReference type="NCBI Taxonomy" id="1915356"/>
    <lineage>
        <taxon>Eukaryota</taxon>
        <taxon>Metamonada</taxon>
        <taxon>Parabasalia</taxon>
        <taxon>Tritrichomonadida</taxon>
        <taxon>Tritrichomonadidae</taxon>
        <taxon>Tritrichomonas</taxon>
    </lineage>
</organism>
<evidence type="ECO:0000313" key="1">
    <source>
        <dbReference type="EMBL" id="KAK8858246.1"/>
    </source>
</evidence>
<dbReference type="Proteomes" id="UP001470230">
    <property type="component" value="Unassembled WGS sequence"/>
</dbReference>
<protein>
    <recommendedName>
        <fullName evidence="3">HECT domain-containing protein</fullName>
    </recommendedName>
</protein>
<gene>
    <name evidence="1" type="ORF">M9Y10_013347</name>
</gene>
<evidence type="ECO:0000313" key="2">
    <source>
        <dbReference type="Proteomes" id="UP001470230"/>
    </source>
</evidence>
<evidence type="ECO:0008006" key="3">
    <source>
        <dbReference type="Google" id="ProtNLM"/>
    </source>
</evidence>
<reference evidence="1 2" key="1">
    <citation type="submission" date="2024-04" db="EMBL/GenBank/DDBJ databases">
        <title>Tritrichomonas musculus Genome.</title>
        <authorList>
            <person name="Alves-Ferreira E."/>
            <person name="Grigg M."/>
            <person name="Lorenzi H."/>
            <person name="Galac M."/>
        </authorList>
    </citation>
    <scope>NUCLEOTIDE SEQUENCE [LARGE SCALE GENOMIC DNA]</scope>
    <source>
        <strain evidence="1 2">EAF2021</strain>
    </source>
</reference>